<feature type="region of interest" description="Disordered" evidence="1">
    <location>
        <begin position="779"/>
        <end position="850"/>
    </location>
</feature>
<dbReference type="AlphaFoldDB" id="A0A8D8YGE3"/>
<feature type="compositionally biased region" description="Polar residues" evidence="1">
    <location>
        <begin position="404"/>
        <end position="421"/>
    </location>
</feature>
<feature type="compositionally biased region" description="Polar residues" evidence="1">
    <location>
        <begin position="780"/>
        <end position="791"/>
    </location>
</feature>
<accession>A0A8D8YGE3</accession>
<feature type="compositionally biased region" description="Basic and acidic residues" evidence="1">
    <location>
        <begin position="792"/>
        <end position="806"/>
    </location>
</feature>
<feature type="compositionally biased region" description="Basic residues" evidence="1">
    <location>
        <begin position="926"/>
        <end position="935"/>
    </location>
</feature>
<evidence type="ECO:0000313" key="2">
    <source>
        <dbReference type="EMBL" id="CAG6728275.1"/>
    </source>
</evidence>
<feature type="compositionally biased region" description="Acidic residues" evidence="1">
    <location>
        <begin position="122"/>
        <end position="163"/>
    </location>
</feature>
<feature type="compositionally biased region" description="Basic residues" evidence="1">
    <location>
        <begin position="958"/>
        <end position="971"/>
    </location>
</feature>
<feature type="region of interest" description="Disordered" evidence="1">
    <location>
        <begin position="237"/>
        <end position="296"/>
    </location>
</feature>
<feature type="compositionally biased region" description="Basic and acidic residues" evidence="1">
    <location>
        <begin position="164"/>
        <end position="176"/>
    </location>
</feature>
<feature type="compositionally biased region" description="Polar residues" evidence="1">
    <location>
        <begin position="677"/>
        <end position="689"/>
    </location>
</feature>
<protein>
    <submittedName>
        <fullName evidence="2">Uncharacterized protein</fullName>
    </submittedName>
</protein>
<reference evidence="2" key="1">
    <citation type="submission" date="2021-05" db="EMBL/GenBank/DDBJ databases">
        <authorList>
            <person name="Alioto T."/>
            <person name="Alioto T."/>
            <person name="Gomez Garrido J."/>
        </authorList>
    </citation>
    <scope>NUCLEOTIDE SEQUENCE</scope>
</reference>
<feature type="compositionally biased region" description="Polar residues" evidence="1">
    <location>
        <begin position="867"/>
        <end position="876"/>
    </location>
</feature>
<feature type="compositionally biased region" description="Polar residues" evidence="1">
    <location>
        <begin position="909"/>
        <end position="921"/>
    </location>
</feature>
<evidence type="ECO:0000256" key="1">
    <source>
        <dbReference type="SAM" id="MobiDB-lite"/>
    </source>
</evidence>
<feature type="compositionally biased region" description="Polar residues" evidence="1">
    <location>
        <begin position="260"/>
        <end position="291"/>
    </location>
</feature>
<name>A0A8D8YGE3_9HEMI</name>
<organism evidence="2">
    <name type="scientific">Cacopsylla melanoneura</name>
    <dbReference type="NCBI Taxonomy" id="428564"/>
    <lineage>
        <taxon>Eukaryota</taxon>
        <taxon>Metazoa</taxon>
        <taxon>Ecdysozoa</taxon>
        <taxon>Arthropoda</taxon>
        <taxon>Hexapoda</taxon>
        <taxon>Insecta</taxon>
        <taxon>Pterygota</taxon>
        <taxon>Neoptera</taxon>
        <taxon>Paraneoptera</taxon>
        <taxon>Hemiptera</taxon>
        <taxon>Sternorrhyncha</taxon>
        <taxon>Psylloidea</taxon>
        <taxon>Psyllidae</taxon>
        <taxon>Psyllinae</taxon>
        <taxon>Cacopsylla</taxon>
    </lineage>
</organism>
<sequence length="1033" mass="114632">MFELYFTGVKYCDQAKKFRRTGSYQMSKSRMTPGTSSMLRARRRDANIKPNRVLDKSASRGMIYENEDLRLRTMNINAEVEKGQHDIKKLRRENEQLRREIWTLREEYDRLESLLRKRQNSEEEAENSEQDEDEEDDDEDDNDENGPNEENTEEDGEGEEVEREIDKTKLNAKVEFDELSVVLEEPEDVSNEDERGSKSGEEQRNGGERLDEGSNGRCANRSVPEIHISGVVTDNEMHYKVPNHPPTPVNVETYHHSQPRSDSLQKQNSIHPNLTDNQSDLGTTGAPSNSGLPAAKGAGFRRQIDVNVKHPVIIPPIHQPMDSNQPVLIPPVTSQQLLMNQSVTSQPVIVPSVSSQPLLISDVLVDDANVFQSLYERRAVMRHNIPRRTANVTKSDQEDAGGVTSRTSDSLHSSQGSIGTVGSSGGLHHSSSEASQECQLYVPPPQTLRLHCVQPFTVVFSVQDYEQLTVMDVIDILDEQLPSDVRSGLKGARMIEEQCYLSFSNQDQVNTVLRQGININGTHIQLQDASIGTAVIALTGVPHDVDDALVANILSSFGTILGSIERRMYKGVDTGERLIRLRPSSQIPSFIFIMGQRVTLRVLQPDEISCLRLRRRKSFRSQINLNIKLLDNDDILIEPVVLPSRSGSEYHTMPSLSKRQQRVNHVNPSFHSMPRMRQSTSPSGSQHASSEAGHCEPSNIAHHSGSSSIPHRAESSQGAPDEPEYANIQLPVGHAPDVPGYDVPRTHTCKKIEINPAEEQKAGSEDHIEINVERMKDVVNNRTQAPCTSESKASDRILPHGVDQNRRPSLRLQMMKNSVNADTPSNNLTPGKTNSSATPATTQTSDDKANVFDFDRKSSIKFDRAANNGSSKSSKIVHSPKISRKLSIYNPPDTPQTNGKCGEKGVPGSPQTSGNETATSQNEKKSPKRISKKNIKNIDGKPQDCSQSSSEGQESPTKHRKLLSMKGKKPVTRQPSGDQTDVPTSIADITTSERERSYSDSSSVMVTRRKMSTTGREGNGKVPWCGCWGNGCL</sequence>
<dbReference type="EMBL" id="HBUF01375900">
    <property type="protein sequence ID" value="CAG6728275.1"/>
    <property type="molecule type" value="Transcribed_RNA"/>
</dbReference>
<feature type="compositionally biased region" description="Basic and acidic residues" evidence="1">
    <location>
        <begin position="192"/>
        <end position="214"/>
    </location>
</feature>
<feature type="compositionally biased region" description="Polar residues" evidence="1">
    <location>
        <begin position="815"/>
        <end position="844"/>
    </location>
</feature>
<feature type="region of interest" description="Disordered" evidence="1">
    <location>
        <begin position="386"/>
        <end position="431"/>
    </location>
</feature>
<proteinExistence type="predicted"/>
<feature type="compositionally biased region" description="Polar residues" evidence="1">
    <location>
        <begin position="944"/>
        <end position="955"/>
    </location>
</feature>
<feature type="region of interest" description="Disordered" evidence="1">
    <location>
        <begin position="117"/>
        <end position="222"/>
    </location>
</feature>
<feature type="region of interest" description="Disordered" evidence="1">
    <location>
        <begin position="669"/>
        <end position="724"/>
    </location>
</feature>
<feature type="compositionally biased region" description="Polar residues" evidence="1">
    <location>
        <begin position="973"/>
        <end position="990"/>
    </location>
</feature>
<feature type="region of interest" description="Disordered" evidence="1">
    <location>
        <begin position="864"/>
        <end position="1020"/>
    </location>
</feature>